<evidence type="ECO:0000256" key="1">
    <source>
        <dbReference type="ARBA" id="ARBA00004117"/>
    </source>
</evidence>
<organism evidence="6 7">
    <name type="scientific">Alkalispirillum mobile</name>
    <dbReference type="NCBI Taxonomy" id="85925"/>
    <lineage>
        <taxon>Bacteria</taxon>
        <taxon>Pseudomonadati</taxon>
        <taxon>Pseudomonadota</taxon>
        <taxon>Gammaproteobacteria</taxon>
        <taxon>Chromatiales</taxon>
        <taxon>Ectothiorhodospiraceae</taxon>
        <taxon>Alkalispirillum</taxon>
    </lineage>
</organism>
<evidence type="ECO:0000256" key="2">
    <source>
        <dbReference type="ARBA" id="ARBA00009272"/>
    </source>
</evidence>
<name>A0A498C4C0_9GAMM</name>
<keyword evidence="6" id="KW-0282">Flagellum</keyword>
<dbReference type="AlphaFoldDB" id="A0A498C4C0"/>
<proteinExistence type="inferred from homology"/>
<evidence type="ECO:0000256" key="4">
    <source>
        <dbReference type="ARBA" id="ARBA00023143"/>
    </source>
</evidence>
<dbReference type="GO" id="GO:0071973">
    <property type="term" value="P:bacterial-type flagellum-dependent cell motility"/>
    <property type="evidence" value="ECO:0007669"/>
    <property type="project" value="InterPro"/>
</dbReference>
<evidence type="ECO:0000256" key="5">
    <source>
        <dbReference type="HAMAP-Rule" id="MF_00724"/>
    </source>
</evidence>
<comment type="caution">
    <text evidence="6">The sequence shown here is derived from an EMBL/GenBank/DDBJ whole genome shotgun (WGS) entry which is preliminary data.</text>
</comment>
<dbReference type="Proteomes" id="UP000275461">
    <property type="component" value="Unassembled WGS sequence"/>
</dbReference>
<gene>
    <name evidence="5" type="primary">fliE</name>
    <name evidence="6" type="ORF">DFR31_0927</name>
</gene>
<dbReference type="InterPro" id="IPR001624">
    <property type="entry name" value="FliE"/>
</dbReference>
<comment type="subcellular location">
    <subcellularLocation>
        <location evidence="1 5">Bacterial flagellum basal body</location>
    </subcellularLocation>
</comment>
<dbReference type="EMBL" id="RCDA01000001">
    <property type="protein sequence ID" value="RLK51014.1"/>
    <property type="molecule type" value="Genomic_DNA"/>
</dbReference>
<dbReference type="GO" id="GO:0005198">
    <property type="term" value="F:structural molecule activity"/>
    <property type="evidence" value="ECO:0007669"/>
    <property type="project" value="UniProtKB-UniRule"/>
</dbReference>
<evidence type="ECO:0000313" key="6">
    <source>
        <dbReference type="EMBL" id="RLK51014.1"/>
    </source>
</evidence>
<protein>
    <recommendedName>
        <fullName evidence="3 5">Flagellar hook-basal body complex protein FliE</fullName>
    </recommendedName>
</protein>
<dbReference type="OrthoDB" id="8909229at2"/>
<dbReference type="PANTHER" id="PTHR34653:SF1">
    <property type="entry name" value="FLAGELLAR HOOK-BASAL BODY COMPLEX PROTEIN FLIE"/>
    <property type="match status" value="1"/>
</dbReference>
<sequence length="108" mass="12008">MNVNNSFQVNQALQQLQEVASQARNEPVQGQGEAPGADFTTMMREAIENVNGMQQTSKGMADAVARGEDMNLTEVMVAQQKSRVSFEALKETRNRLLEAYQEISNMQV</sequence>
<dbReference type="NCBIfam" id="TIGR00205">
    <property type="entry name" value="fliE"/>
    <property type="match status" value="1"/>
</dbReference>
<dbReference type="PANTHER" id="PTHR34653">
    <property type="match status" value="1"/>
</dbReference>
<keyword evidence="6" id="KW-0966">Cell projection</keyword>
<keyword evidence="7" id="KW-1185">Reference proteome</keyword>
<keyword evidence="6" id="KW-0969">Cilium</keyword>
<evidence type="ECO:0000256" key="3">
    <source>
        <dbReference type="ARBA" id="ARBA00018024"/>
    </source>
</evidence>
<evidence type="ECO:0000313" key="7">
    <source>
        <dbReference type="Proteomes" id="UP000275461"/>
    </source>
</evidence>
<dbReference type="Pfam" id="PF02049">
    <property type="entry name" value="FliE"/>
    <property type="match status" value="1"/>
</dbReference>
<keyword evidence="4 5" id="KW-0975">Bacterial flagellum</keyword>
<dbReference type="GO" id="GO:0009425">
    <property type="term" value="C:bacterial-type flagellum basal body"/>
    <property type="evidence" value="ECO:0007669"/>
    <property type="project" value="UniProtKB-SubCell"/>
</dbReference>
<reference evidence="6 7" key="1">
    <citation type="submission" date="2018-10" db="EMBL/GenBank/DDBJ databases">
        <title>Genomic Encyclopedia of Type Strains, Phase IV (KMG-IV): sequencing the most valuable type-strain genomes for metagenomic binning, comparative biology and taxonomic classification.</title>
        <authorList>
            <person name="Goeker M."/>
        </authorList>
    </citation>
    <scope>NUCLEOTIDE SEQUENCE [LARGE SCALE GENOMIC DNA]</scope>
    <source>
        <strain evidence="6 7">DSM 12769</strain>
    </source>
</reference>
<dbReference type="HAMAP" id="MF_00724">
    <property type="entry name" value="FliE"/>
    <property type="match status" value="1"/>
</dbReference>
<dbReference type="PRINTS" id="PR01006">
    <property type="entry name" value="FLGHOOKFLIE"/>
</dbReference>
<accession>A0A498C4C0</accession>
<dbReference type="RefSeq" id="WP_121442173.1">
    <property type="nucleotide sequence ID" value="NZ_RCDA01000001.1"/>
</dbReference>
<comment type="similarity">
    <text evidence="2 5">Belongs to the FliE family.</text>
</comment>
<dbReference type="GO" id="GO:0003774">
    <property type="term" value="F:cytoskeletal motor activity"/>
    <property type="evidence" value="ECO:0007669"/>
    <property type="project" value="InterPro"/>
</dbReference>